<evidence type="ECO:0000256" key="1">
    <source>
        <dbReference type="PROSITE-ProRule" id="PRU00339"/>
    </source>
</evidence>
<dbReference type="InterPro" id="IPR019734">
    <property type="entry name" value="TPR_rpt"/>
</dbReference>
<dbReference type="PROSITE" id="PS50005">
    <property type="entry name" value="TPR"/>
    <property type="match status" value="1"/>
</dbReference>
<dbReference type="EMBL" id="JACXAE010000080">
    <property type="protein sequence ID" value="MBD2775400.1"/>
    <property type="molecule type" value="Genomic_DNA"/>
</dbReference>
<evidence type="ECO:0000313" key="3">
    <source>
        <dbReference type="EMBL" id="MBD2775400.1"/>
    </source>
</evidence>
<dbReference type="Proteomes" id="UP000629098">
    <property type="component" value="Unassembled WGS sequence"/>
</dbReference>
<comment type="caution">
    <text evidence="3">The sequence shown here is derived from an EMBL/GenBank/DDBJ whole genome shotgun (WGS) entry which is preliminary data.</text>
</comment>
<organism evidence="3 4">
    <name type="scientific">Iningainema tapete BLCC-T55</name>
    <dbReference type="NCBI Taxonomy" id="2748662"/>
    <lineage>
        <taxon>Bacteria</taxon>
        <taxon>Bacillati</taxon>
        <taxon>Cyanobacteriota</taxon>
        <taxon>Cyanophyceae</taxon>
        <taxon>Nostocales</taxon>
        <taxon>Scytonemataceae</taxon>
        <taxon>Iningainema tapete</taxon>
    </lineage>
</organism>
<sequence>MAAILCVVISPVFAKVPAQTPGVQQSSTQELVQQGKIYYDTGQYTMSVKVLQQAAAEATAKRDDLRLATIWGNLCLAYQQLGLWKEAEQAIAQALNRLQIVNKSQQPVIRAKIFDVQGKLQFAQGKTETALITWQKAAEIYQQIGDKESLIRTRINSAQAMQVLGLYRQANKTLTELEQTLSKISDVSIKATGLRSLGNVLQVVGDLKRSQKVLKQSLAWAEASSDQAHSETLFSLGNTARAQQDTKAALNYYQQAIATSGNSSIRLQAQLNQLSLLVNTQSQIGSDLLPQIELEINKLPPSRMSVDARINLAHTLLILDDKQQSKIQNLKSKIAQLLVQAIKQAQNLQDKRAESYALGTLGELYEKTSQLQDAQKLSEKALVIAQSINASDIAYQWQWQLGRLRKQQLDIKGAIAYYLGAFNSLKSLRTDLVAMNPDIQFSFTQSVEPVYRNLVELLLQPSQPPQPPRNSGGQEGVGVNQENLQQARFVIESLQLAELDNFFRSACLDPQEAIDLLVDKKDQRAGVIYPIISPNRLDVILKLPNQPLRHYSTSINQEKVEIVVADMRKYLRDVTRTALMKERSQQVYDWLIRPAEAEFANSGIKTLVFVLDGVLRNIPMAALYDHNQQKYLIEKYAIALTPGLQLLAPKPFEKVQLKALTAGVAQERSIENLNFPPLKNVARELEKVKAKIPKTQQLLNQQFTEKNMQNQLQSNNFSVVHLATHGEFSSDPEKTFIVTWNELLKVKDFDHLLRVSDSSQSNNIELLVLSACKTAEGDKRAALGLAGVAVRAGARSTLATLWSVDDESTTNLMSEFYSELKAGVNKAEALQHAQLKAFAKQKSPYLWAPFVLVGNWL</sequence>
<accession>A0A8J6XF17</accession>
<protein>
    <submittedName>
        <fullName evidence="3">CHAT domain-containing protein</fullName>
    </submittedName>
</protein>
<feature type="repeat" description="TPR" evidence="1">
    <location>
        <begin position="230"/>
        <end position="263"/>
    </location>
</feature>
<evidence type="ECO:0000313" key="4">
    <source>
        <dbReference type="Proteomes" id="UP000629098"/>
    </source>
</evidence>
<dbReference type="SUPFAM" id="SSF48452">
    <property type="entry name" value="TPR-like"/>
    <property type="match status" value="3"/>
</dbReference>
<dbReference type="AlphaFoldDB" id="A0A8J6XF17"/>
<dbReference type="SMART" id="SM00028">
    <property type="entry name" value="TPR"/>
    <property type="match status" value="5"/>
</dbReference>
<dbReference type="Pfam" id="PF12770">
    <property type="entry name" value="CHAT"/>
    <property type="match status" value="1"/>
</dbReference>
<keyword evidence="1" id="KW-0802">TPR repeat</keyword>
<reference evidence="3" key="1">
    <citation type="submission" date="2020-09" db="EMBL/GenBank/DDBJ databases">
        <title>Iningainema tapete sp. nov. (Scytonemataceae, Cyanobacteria) from greenhouses in central Florida (USA) produces two types of nodularin with biosynthetic potential for microcystin-LR and anabaenopeptins.</title>
        <authorList>
            <person name="Berthold D.E."/>
            <person name="Lefler F.W."/>
            <person name="Huang I.-S."/>
            <person name="Abdulla H."/>
            <person name="Zimba P.V."/>
            <person name="Laughinghouse H.D. IV."/>
        </authorList>
    </citation>
    <scope>NUCLEOTIDE SEQUENCE</scope>
    <source>
        <strain evidence="3">BLCCT55</strain>
    </source>
</reference>
<dbReference type="PANTHER" id="PTHR10098:SF112">
    <property type="entry name" value="SLR0380 PROTEIN"/>
    <property type="match status" value="1"/>
</dbReference>
<name>A0A8J6XF17_9CYAN</name>
<dbReference type="InterPro" id="IPR011990">
    <property type="entry name" value="TPR-like_helical_dom_sf"/>
</dbReference>
<dbReference type="InterPro" id="IPR024983">
    <property type="entry name" value="CHAT_dom"/>
</dbReference>
<dbReference type="PANTHER" id="PTHR10098">
    <property type="entry name" value="RAPSYN-RELATED"/>
    <property type="match status" value="1"/>
</dbReference>
<proteinExistence type="predicted"/>
<feature type="domain" description="CHAT" evidence="2">
    <location>
        <begin position="582"/>
        <end position="855"/>
    </location>
</feature>
<keyword evidence="4" id="KW-1185">Reference proteome</keyword>
<dbReference type="Pfam" id="PF13424">
    <property type="entry name" value="TPR_12"/>
    <property type="match status" value="1"/>
</dbReference>
<dbReference type="Gene3D" id="1.25.40.10">
    <property type="entry name" value="Tetratricopeptide repeat domain"/>
    <property type="match status" value="2"/>
</dbReference>
<evidence type="ECO:0000259" key="2">
    <source>
        <dbReference type="Pfam" id="PF12770"/>
    </source>
</evidence>
<gene>
    <name evidence="3" type="ORF">ICL16_25895</name>
</gene>